<keyword evidence="7 9" id="KW-1133">Transmembrane helix</keyword>
<proteinExistence type="inferred from homology"/>
<feature type="transmembrane region" description="Helical" evidence="9">
    <location>
        <begin position="106"/>
        <end position="124"/>
    </location>
</feature>
<dbReference type="NCBIfam" id="TIGR00380">
    <property type="entry name" value="cobal_cbiB"/>
    <property type="match status" value="1"/>
</dbReference>
<evidence type="ECO:0000313" key="10">
    <source>
        <dbReference type="EMBL" id="ARU56795.1"/>
    </source>
</evidence>
<keyword evidence="11" id="KW-1185">Reference proteome</keyword>
<organism evidence="10 11">
    <name type="scientific">Oleiphilus messinensis</name>
    <dbReference type="NCBI Taxonomy" id="141451"/>
    <lineage>
        <taxon>Bacteria</taxon>
        <taxon>Pseudomonadati</taxon>
        <taxon>Pseudomonadota</taxon>
        <taxon>Gammaproteobacteria</taxon>
        <taxon>Oceanospirillales</taxon>
        <taxon>Oleiphilaceae</taxon>
        <taxon>Oleiphilus</taxon>
    </lineage>
</organism>
<evidence type="ECO:0000256" key="1">
    <source>
        <dbReference type="ARBA" id="ARBA00004651"/>
    </source>
</evidence>
<dbReference type="PANTHER" id="PTHR34308:SF1">
    <property type="entry name" value="COBALAMIN BIOSYNTHESIS PROTEIN CBIB"/>
    <property type="match status" value="1"/>
</dbReference>
<accession>A0A1Y0IBG0</accession>
<evidence type="ECO:0000256" key="9">
    <source>
        <dbReference type="HAMAP-Rule" id="MF_00024"/>
    </source>
</evidence>
<dbReference type="GO" id="GO:0015420">
    <property type="term" value="F:ABC-type vitamin B12 transporter activity"/>
    <property type="evidence" value="ECO:0007669"/>
    <property type="project" value="UniProtKB-UniRule"/>
</dbReference>
<dbReference type="KEGG" id="ome:OLMES_2745"/>
<evidence type="ECO:0000313" key="11">
    <source>
        <dbReference type="Proteomes" id="UP000196027"/>
    </source>
</evidence>
<dbReference type="InterPro" id="IPR004485">
    <property type="entry name" value="Cobalamin_biosynth_CobD/CbiB"/>
</dbReference>
<evidence type="ECO:0000256" key="8">
    <source>
        <dbReference type="ARBA" id="ARBA00023136"/>
    </source>
</evidence>
<dbReference type="EMBL" id="CP021425">
    <property type="protein sequence ID" value="ARU56795.1"/>
    <property type="molecule type" value="Genomic_DNA"/>
</dbReference>
<comment type="pathway">
    <text evidence="2 9">Cofactor biosynthesis; adenosylcobalamin biosynthesis.</text>
</comment>
<feature type="transmembrane region" description="Helical" evidence="9">
    <location>
        <begin position="6"/>
        <end position="22"/>
    </location>
</feature>
<evidence type="ECO:0000256" key="3">
    <source>
        <dbReference type="ARBA" id="ARBA00006263"/>
    </source>
</evidence>
<dbReference type="UniPathway" id="UPA00148"/>
<keyword evidence="6 9" id="KW-0812">Transmembrane</keyword>
<reference evidence="10 11" key="1">
    <citation type="submission" date="2017-05" db="EMBL/GenBank/DDBJ databases">
        <title>Genomic insights into alkan degradation activity of Oleiphilus messinensis.</title>
        <authorList>
            <person name="Kozyavkin S.A."/>
            <person name="Slesarev A.I."/>
            <person name="Golyshin P.N."/>
            <person name="Korzhenkov A."/>
            <person name="Golyshina O.N."/>
            <person name="Toshchakov S.V."/>
        </authorList>
    </citation>
    <scope>NUCLEOTIDE SEQUENCE [LARGE SCALE GENOMIC DNA]</scope>
    <source>
        <strain evidence="10 11">ME102</strain>
    </source>
</reference>
<dbReference type="Pfam" id="PF03186">
    <property type="entry name" value="CobD_Cbib"/>
    <property type="match status" value="1"/>
</dbReference>
<dbReference type="GO" id="GO:0048472">
    <property type="term" value="F:threonine-phosphate decarboxylase activity"/>
    <property type="evidence" value="ECO:0007669"/>
    <property type="project" value="InterPro"/>
</dbReference>
<feature type="transmembrane region" description="Helical" evidence="9">
    <location>
        <begin position="323"/>
        <end position="340"/>
    </location>
</feature>
<evidence type="ECO:0000256" key="6">
    <source>
        <dbReference type="ARBA" id="ARBA00022692"/>
    </source>
</evidence>
<evidence type="ECO:0000256" key="4">
    <source>
        <dbReference type="ARBA" id="ARBA00022475"/>
    </source>
</evidence>
<dbReference type="RefSeq" id="WP_087461755.1">
    <property type="nucleotide sequence ID" value="NZ_CP021425.1"/>
</dbReference>
<keyword evidence="8 9" id="KW-0472">Membrane</keyword>
<comment type="similarity">
    <text evidence="3 9">Belongs to the CobD/CbiB family.</text>
</comment>
<protein>
    <recommendedName>
        <fullName evidence="9">Cobalamin biosynthesis protein CobD</fullName>
    </recommendedName>
</protein>
<name>A0A1Y0IBG0_9GAMM</name>
<evidence type="ECO:0000256" key="2">
    <source>
        <dbReference type="ARBA" id="ARBA00004953"/>
    </source>
</evidence>
<dbReference type="Proteomes" id="UP000196027">
    <property type="component" value="Chromosome"/>
</dbReference>
<comment type="function">
    <text evidence="9">Converts cobyric acid to cobinamide by the addition of aminopropanol on the F carboxylic group.</text>
</comment>
<dbReference type="PANTHER" id="PTHR34308">
    <property type="entry name" value="COBALAMIN BIOSYNTHESIS PROTEIN CBIB"/>
    <property type="match status" value="1"/>
</dbReference>
<dbReference type="GO" id="GO:0009236">
    <property type="term" value="P:cobalamin biosynthetic process"/>
    <property type="evidence" value="ECO:0007669"/>
    <property type="project" value="UniProtKB-UniRule"/>
</dbReference>
<sequence>MLIEEFWFFIFILGIILDQLLGEPSRFHPLVGFGRWVSRLERVFNRKTNATFSAKILGVLALLLAVSPILAVWQLWSTLYSDSENSMLDGVRFVLLSGSGAQYTETALHFLYLVSCAVLLYLCIGRHSLIAHAMAIYTPLKLKQKEEARTKLSLIVSRDTSAMNEQQIVTGTIESVLENGNDGVFAPLFWFLVGGIPGVLFYRMVNTLDAMWGYKTDRYLHFGWAAARLDDVLNWIPARVSALFYALLGRTGQAIKCWHAQARFCESPNGGVVMCTGAGALDIKLGGTAVYHGQVKNKPAMGSAITPGVDDILRAINLVNMTTMLWVLTAAILWGGMLAFSI</sequence>
<evidence type="ECO:0000256" key="5">
    <source>
        <dbReference type="ARBA" id="ARBA00022573"/>
    </source>
</evidence>
<dbReference type="HAMAP" id="MF_00024">
    <property type="entry name" value="CobD_CbiB"/>
    <property type="match status" value="1"/>
</dbReference>
<evidence type="ECO:0000256" key="7">
    <source>
        <dbReference type="ARBA" id="ARBA00022989"/>
    </source>
</evidence>
<dbReference type="OrthoDB" id="9811967at2"/>
<feature type="transmembrane region" description="Helical" evidence="9">
    <location>
        <begin position="56"/>
        <end position="76"/>
    </location>
</feature>
<keyword evidence="5 9" id="KW-0169">Cobalamin biosynthesis</keyword>
<gene>
    <name evidence="9" type="primary">cobD</name>
    <name evidence="10" type="ORF">OLMES_2745</name>
</gene>
<feature type="transmembrane region" description="Helical" evidence="9">
    <location>
        <begin position="184"/>
        <end position="205"/>
    </location>
</feature>
<dbReference type="GO" id="GO:0005886">
    <property type="term" value="C:plasma membrane"/>
    <property type="evidence" value="ECO:0007669"/>
    <property type="project" value="UniProtKB-SubCell"/>
</dbReference>
<comment type="subcellular location">
    <subcellularLocation>
        <location evidence="1 9">Cell membrane</location>
        <topology evidence="1 9">Multi-pass membrane protein</topology>
    </subcellularLocation>
</comment>
<keyword evidence="4 9" id="KW-1003">Cell membrane</keyword>
<dbReference type="AlphaFoldDB" id="A0A1Y0IBG0"/>